<dbReference type="InterPro" id="IPR041516">
    <property type="entry name" value="LACTB2_WH"/>
</dbReference>
<keyword evidence="4" id="KW-0378">Hydrolase</keyword>
<reference evidence="8" key="1">
    <citation type="journal article" date="2020" name="Stud. Mycol.">
        <title>101 Dothideomycetes genomes: a test case for predicting lifestyles and emergence of pathogens.</title>
        <authorList>
            <person name="Haridas S."/>
            <person name="Albert R."/>
            <person name="Binder M."/>
            <person name="Bloem J."/>
            <person name="Labutti K."/>
            <person name="Salamov A."/>
            <person name="Andreopoulos B."/>
            <person name="Baker S."/>
            <person name="Barry K."/>
            <person name="Bills G."/>
            <person name="Bluhm B."/>
            <person name="Cannon C."/>
            <person name="Castanera R."/>
            <person name="Culley D."/>
            <person name="Daum C."/>
            <person name="Ezra D."/>
            <person name="Gonzalez J."/>
            <person name="Henrissat B."/>
            <person name="Kuo A."/>
            <person name="Liang C."/>
            <person name="Lipzen A."/>
            <person name="Lutzoni F."/>
            <person name="Magnuson J."/>
            <person name="Mondo S."/>
            <person name="Nolan M."/>
            <person name="Ohm R."/>
            <person name="Pangilinan J."/>
            <person name="Park H.-J."/>
            <person name="Ramirez L."/>
            <person name="Alfaro M."/>
            <person name="Sun H."/>
            <person name="Tritt A."/>
            <person name="Yoshinaga Y."/>
            <person name="Zwiers L.-H."/>
            <person name="Turgeon B."/>
            <person name="Goodwin S."/>
            <person name="Spatafora J."/>
            <person name="Crous P."/>
            <person name="Grigoriev I."/>
        </authorList>
    </citation>
    <scope>NUCLEOTIDE SEQUENCE</scope>
    <source>
        <strain evidence="8">ATCC 16933</strain>
    </source>
</reference>
<dbReference type="FunFam" id="3.60.15.10:FF:000041">
    <property type="entry name" value="Metallo-beta-lactamase domain protein"/>
    <property type="match status" value="1"/>
</dbReference>
<dbReference type="GO" id="GO:0016787">
    <property type="term" value="F:hydrolase activity"/>
    <property type="evidence" value="ECO:0007669"/>
    <property type="project" value="UniProtKB-KW"/>
</dbReference>
<dbReference type="AlphaFoldDB" id="A0A6A6P0E5"/>
<comment type="catalytic activity">
    <reaction evidence="6">
        <text>(3R)-atrochrysone 2-carbonyl-[ACP] + H2O = (3R)-atrochrysone 2-carboxylate + holo-[ACP] + H(+)</text>
        <dbReference type="Rhea" id="RHEA:64236"/>
        <dbReference type="Rhea" id="RHEA-COMP:9685"/>
        <dbReference type="Rhea" id="RHEA-COMP:20479"/>
        <dbReference type="ChEBI" id="CHEBI:15377"/>
        <dbReference type="ChEBI" id="CHEBI:15378"/>
        <dbReference type="ChEBI" id="CHEBI:64479"/>
        <dbReference type="ChEBI" id="CHEBI:234107"/>
        <dbReference type="ChEBI" id="CHEBI:234110"/>
    </reaction>
    <physiologicalReaction direction="left-to-right" evidence="6">
        <dbReference type="Rhea" id="RHEA:64237"/>
    </physiologicalReaction>
</comment>
<dbReference type="SUPFAM" id="SSF56281">
    <property type="entry name" value="Metallo-hydrolase/oxidoreductase"/>
    <property type="match status" value="1"/>
</dbReference>
<dbReference type="Proteomes" id="UP000799766">
    <property type="component" value="Unassembled WGS sequence"/>
</dbReference>
<dbReference type="Pfam" id="PF00753">
    <property type="entry name" value="Lactamase_B"/>
    <property type="match status" value="1"/>
</dbReference>
<accession>A0A6A6P0E5</accession>
<dbReference type="GO" id="GO:0044550">
    <property type="term" value="P:secondary metabolite biosynthetic process"/>
    <property type="evidence" value="ECO:0007669"/>
    <property type="project" value="UniProtKB-ARBA"/>
</dbReference>
<evidence type="ECO:0000259" key="7">
    <source>
        <dbReference type="SMART" id="SM00849"/>
    </source>
</evidence>
<sequence length="303" mass="33060">MAGALLPLPEVERLSTRVIRVLGGNPGKFTLQGTNTYLIGTGPTRILLDTGEGKPTWPPLLHRTLASERATLSAAILTHRHHDHISGVPDVLSSFPSLPIYKHRPADVASWPGGPNPLDGLQAELHDIAEGQVFAVEGATLRAVRTPGHTADHVAFVLAEEEDAVFSGDAVLGHGTAVFEDLAAYMACLEKLERECGEKGRLYPGHGAVVEEGRARVREYIEHRRQRERQVLNVLETGKEGEGEVEGWGSMEIVKVIYKDYPENLHEPAQRGVLQILDKLIKEGKVAHHEATDTFSLITKAAL</sequence>
<evidence type="ECO:0000256" key="5">
    <source>
        <dbReference type="ARBA" id="ARBA00022833"/>
    </source>
</evidence>
<evidence type="ECO:0000256" key="3">
    <source>
        <dbReference type="ARBA" id="ARBA00022723"/>
    </source>
</evidence>
<gene>
    <name evidence="8" type="ORF">BDY21DRAFT_379863</name>
</gene>
<dbReference type="InterPro" id="IPR001279">
    <property type="entry name" value="Metallo-B-lactamas"/>
</dbReference>
<dbReference type="Gene3D" id="3.60.15.10">
    <property type="entry name" value="Ribonuclease Z/Hydroxyacylglutathione hydrolase-like"/>
    <property type="match status" value="1"/>
</dbReference>
<evidence type="ECO:0000313" key="8">
    <source>
        <dbReference type="EMBL" id="KAF2456933.1"/>
    </source>
</evidence>
<comment type="cofactor">
    <cofactor evidence="1">
        <name>Zn(2+)</name>
        <dbReference type="ChEBI" id="CHEBI:29105"/>
    </cofactor>
</comment>
<dbReference type="Pfam" id="PF17778">
    <property type="entry name" value="WHD_BLACT"/>
    <property type="match status" value="1"/>
</dbReference>
<organism evidence="8 9">
    <name type="scientific">Lineolata rhizophorae</name>
    <dbReference type="NCBI Taxonomy" id="578093"/>
    <lineage>
        <taxon>Eukaryota</taxon>
        <taxon>Fungi</taxon>
        <taxon>Dikarya</taxon>
        <taxon>Ascomycota</taxon>
        <taxon>Pezizomycotina</taxon>
        <taxon>Dothideomycetes</taxon>
        <taxon>Dothideomycetes incertae sedis</taxon>
        <taxon>Lineolatales</taxon>
        <taxon>Lineolataceae</taxon>
        <taxon>Lineolata</taxon>
    </lineage>
</organism>
<dbReference type="CDD" id="cd07722">
    <property type="entry name" value="LACTB2-like_MBL-fold"/>
    <property type="match status" value="1"/>
</dbReference>
<keyword evidence="3" id="KW-0479">Metal-binding</keyword>
<dbReference type="InterPro" id="IPR050662">
    <property type="entry name" value="Sec-metab_biosynth-thioest"/>
</dbReference>
<dbReference type="PANTHER" id="PTHR23131">
    <property type="entry name" value="ENDORIBONUCLEASE LACTB2"/>
    <property type="match status" value="1"/>
</dbReference>
<keyword evidence="5" id="KW-0862">Zinc</keyword>
<evidence type="ECO:0000256" key="4">
    <source>
        <dbReference type="ARBA" id="ARBA00022801"/>
    </source>
</evidence>
<protein>
    <submittedName>
        <fullName evidence="8">Beta-lactamase-like protein</fullName>
    </submittedName>
</protein>
<dbReference type="PANTHER" id="PTHR23131:SF0">
    <property type="entry name" value="ENDORIBONUCLEASE LACTB2"/>
    <property type="match status" value="1"/>
</dbReference>
<dbReference type="InterPro" id="IPR036388">
    <property type="entry name" value="WH-like_DNA-bd_sf"/>
</dbReference>
<dbReference type="InterPro" id="IPR047921">
    <property type="entry name" value="LACTB2-like_MBL-fold"/>
</dbReference>
<dbReference type="GO" id="GO:0046872">
    <property type="term" value="F:metal ion binding"/>
    <property type="evidence" value="ECO:0007669"/>
    <property type="project" value="UniProtKB-KW"/>
</dbReference>
<dbReference type="SMART" id="SM00849">
    <property type="entry name" value="Lactamase_B"/>
    <property type="match status" value="1"/>
</dbReference>
<dbReference type="Gene3D" id="1.10.10.10">
    <property type="entry name" value="Winged helix-like DNA-binding domain superfamily/Winged helix DNA-binding domain"/>
    <property type="match status" value="1"/>
</dbReference>
<comment type="similarity">
    <text evidence="2">Belongs to the metallo-beta-lactamase superfamily. Glyoxalase II family.</text>
</comment>
<dbReference type="FunFam" id="1.10.10.10:FF:000328">
    <property type="entry name" value="Lactamase beta 2"/>
    <property type="match status" value="1"/>
</dbReference>
<keyword evidence="9" id="KW-1185">Reference proteome</keyword>
<proteinExistence type="inferred from homology"/>
<evidence type="ECO:0000256" key="2">
    <source>
        <dbReference type="ARBA" id="ARBA00006759"/>
    </source>
</evidence>
<dbReference type="InterPro" id="IPR036866">
    <property type="entry name" value="RibonucZ/Hydroxyglut_hydro"/>
</dbReference>
<evidence type="ECO:0000256" key="1">
    <source>
        <dbReference type="ARBA" id="ARBA00001947"/>
    </source>
</evidence>
<dbReference type="OrthoDB" id="17458at2759"/>
<evidence type="ECO:0000256" key="6">
    <source>
        <dbReference type="ARBA" id="ARBA00050605"/>
    </source>
</evidence>
<evidence type="ECO:0000313" key="9">
    <source>
        <dbReference type="Proteomes" id="UP000799766"/>
    </source>
</evidence>
<feature type="domain" description="Metallo-beta-lactamase" evidence="7">
    <location>
        <begin position="33"/>
        <end position="206"/>
    </location>
</feature>
<name>A0A6A6P0E5_9PEZI</name>
<dbReference type="EMBL" id="MU001682">
    <property type="protein sequence ID" value="KAF2456933.1"/>
    <property type="molecule type" value="Genomic_DNA"/>
</dbReference>